<evidence type="ECO:0000313" key="16">
    <source>
        <dbReference type="Proteomes" id="UP000077266"/>
    </source>
</evidence>
<dbReference type="Gene3D" id="3.10.170.10">
    <property type="match status" value="1"/>
</dbReference>
<feature type="domain" description="FTP" evidence="14">
    <location>
        <begin position="87"/>
        <end position="122"/>
    </location>
</feature>
<comment type="subcellular location">
    <subcellularLocation>
        <location evidence="1 13">Secreted</location>
    </subcellularLocation>
</comment>
<evidence type="ECO:0000256" key="12">
    <source>
        <dbReference type="PIRSR" id="PIRSR601842-2"/>
    </source>
</evidence>
<keyword evidence="8 12" id="KW-0862">Zinc</keyword>
<comment type="cofactor">
    <cofactor evidence="12">
        <name>Zn(2+)</name>
        <dbReference type="ChEBI" id="CHEBI:29105"/>
    </cofactor>
    <text evidence="12">Binds 1 zinc ion per subunit.</text>
</comment>
<accession>A0A165M018</accession>
<keyword evidence="5 12" id="KW-0479">Metal-binding</keyword>
<dbReference type="PRINTS" id="PR00999">
    <property type="entry name" value="FUNGALYSIN"/>
</dbReference>
<evidence type="ECO:0000259" key="14">
    <source>
        <dbReference type="Pfam" id="PF07504"/>
    </source>
</evidence>
<evidence type="ECO:0000256" key="3">
    <source>
        <dbReference type="ARBA" id="ARBA00022525"/>
    </source>
</evidence>
<evidence type="ECO:0000256" key="5">
    <source>
        <dbReference type="ARBA" id="ARBA00022723"/>
    </source>
</evidence>
<dbReference type="OrthoDB" id="3227768at2759"/>
<evidence type="ECO:0000256" key="4">
    <source>
        <dbReference type="ARBA" id="ARBA00022670"/>
    </source>
</evidence>
<dbReference type="Pfam" id="PF02128">
    <property type="entry name" value="Peptidase_M36"/>
    <property type="match status" value="1"/>
</dbReference>
<evidence type="ECO:0000256" key="10">
    <source>
        <dbReference type="ARBA" id="ARBA00023145"/>
    </source>
</evidence>
<comment type="similarity">
    <text evidence="2 13">Belongs to the peptidase M36 family.</text>
</comment>
<dbReference type="GO" id="GO:0008270">
    <property type="term" value="F:zinc ion binding"/>
    <property type="evidence" value="ECO:0007669"/>
    <property type="project" value="InterPro"/>
</dbReference>
<feature type="active site" evidence="11">
    <location>
        <position position="376"/>
    </location>
</feature>
<evidence type="ECO:0000256" key="9">
    <source>
        <dbReference type="ARBA" id="ARBA00023049"/>
    </source>
</evidence>
<dbReference type="InterPro" id="IPR027268">
    <property type="entry name" value="Peptidase_M4/M1_CTD_sf"/>
</dbReference>
<dbReference type="InterPro" id="IPR050371">
    <property type="entry name" value="Fungal_virulence_M36"/>
</dbReference>
<dbReference type="AlphaFoldDB" id="A0A165M018"/>
<keyword evidence="3 13" id="KW-0964">Secreted</keyword>
<keyword evidence="4 13" id="KW-0645">Protease</keyword>
<dbReference type="PANTHER" id="PTHR33478">
    <property type="entry name" value="EXTRACELLULAR METALLOPROTEINASE MEP"/>
    <property type="match status" value="1"/>
</dbReference>
<feature type="binding site" evidence="12">
    <location>
        <position position="404"/>
    </location>
    <ligand>
        <name>Zn(2+)</name>
        <dbReference type="ChEBI" id="CHEBI:29105"/>
        <note>catalytic</note>
    </ligand>
</feature>
<keyword evidence="6" id="KW-0732">Signal</keyword>
<gene>
    <name evidence="15" type="ORF">EXIGLDRAFT_641442</name>
</gene>
<evidence type="ECO:0000256" key="13">
    <source>
        <dbReference type="RuleBase" id="RU364017"/>
    </source>
</evidence>
<feature type="binding site" evidence="12">
    <location>
        <position position="375"/>
    </location>
    <ligand>
        <name>Zn(2+)</name>
        <dbReference type="ChEBI" id="CHEBI:29105"/>
        <note>catalytic</note>
    </ligand>
</feature>
<evidence type="ECO:0000256" key="7">
    <source>
        <dbReference type="ARBA" id="ARBA00022801"/>
    </source>
</evidence>
<dbReference type="EMBL" id="KV425917">
    <property type="protein sequence ID" value="KZV98573.1"/>
    <property type="molecule type" value="Genomic_DNA"/>
</dbReference>
<dbReference type="Gene3D" id="1.10.390.10">
    <property type="entry name" value="Neutral Protease Domain 2"/>
    <property type="match status" value="1"/>
</dbReference>
<evidence type="ECO:0000313" key="15">
    <source>
        <dbReference type="EMBL" id="KZV98573.1"/>
    </source>
</evidence>
<evidence type="ECO:0000256" key="11">
    <source>
        <dbReference type="PIRSR" id="PIRSR601842-1"/>
    </source>
</evidence>
<protein>
    <recommendedName>
        <fullName evidence="13">Extracellular metalloproteinase</fullName>
        <ecNumber evidence="13">3.4.24.-</ecNumber>
    </recommendedName>
    <alternativeName>
        <fullName evidence="13">Fungalysin</fullName>
    </alternativeName>
</protein>
<feature type="binding site" evidence="12">
    <location>
        <position position="208"/>
    </location>
    <ligand>
        <name>Zn(2+)</name>
        <dbReference type="ChEBI" id="CHEBI:29105"/>
        <note>catalytic</note>
    </ligand>
</feature>
<dbReference type="InParanoid" id="A0A165M018"/>
<evidence type="ECO:0000256" key="2">
    <source>
        <dbReference type="ARBA" id="ARBA00006006"/>
    </source>
</evidence>
<organism evidence="15 16">
    <name type="scientific">Exidia glandulosa HHB12029</name>
    <dbReference type="NCBI Taxonomy" id="1314781"/>
    <lineage>
        <taxon>Eukaryota</taxon>
        <taxon>Fungi</taxon>
        <taxon>Dikarya</taxon>
        <taxon>Basidiomycota</taxon>
        <taxon>Agaricomycotina</taxon>
        <taxon>Agaricomycetes</taxon>
        <taxon>Auriculariales</taxon>
        <taxon>Exidiaceae</taxon>
        <taxon>Exidia</taxon>
    </lineage>
</organism>
<dbReference type="GO" id="GO:0004222">
    <property type="term" value="F:metalloendopeptidase activity"/>
    <property type="evidence" value="ECO:0007669"/>
    <property type="project" value="InterPro"/>
</dbReference>
<proteinExistence type="inferred from homology"/>
<reference evidence="15 16" key="1">
    <citation type="journal article" date="2016" name="Mol. Biol. Evol.">
        <title>Comparative Genomics of Early-Diverging Mushroom-Forming Fungi Provides Insights into the Origins of Lignocellulose Decay Capabilities.</title>
        <authorList>
            <person name="Nagy L.G."/>
            <person name="Riley R."/>
            <person name="Tritt A."/>
            <person name="Adam C."/>
            <person name="Daum C."/>
            <person name="Floudas D."/>
            <person name="Sun H."/>
            <person name="Yadav J.S."/>
            <person name="Pangilinan J."/>
            <person name="Larsson K.H."/>
            <person name="Matsuura K."/>
            <person name="Barry K."/>
            <person name="Labutti K."/>
            <person name="Kuo R."/>
            <person name="Ohm R.A."/>
            <person name="Bhattacharya S.S."/>
            <person name="Shirouzu T."/>
            <person name="Yoshinaga Y."/>
            <person name="Martin F.M."/>
            <person name="Grigoriev I.V."/>
            <person name="Hibbett D.S."/>
        </authorList>
    </citation>
    <scope>NUCLEOTIDE SEQUENCE [LARGE SCALE GENOMIC DNA]</scope>
    <source>
        <strain evidence="15 16">HHB12029</strain>
    </source>
</reference>
<keyword evidence="7 13" id="KW-0378">Hydrolase</keyword>
<evidence type="ECO:0000256" key="8">
    <source>
        <dbReference type="ARBA" id="ARBA00022833"/>
    </source>
</evidence>
<dbReference type="EC" id="3.4.24.-" evidence="13"/>
<dbReference type="Proteomes" id="UP000077266">
    <property type="component" value="Unassembled WGS sequence"/>
</dbReference>
<dbReference type="InterPro" id="IPR011096">
    <property type="entry name" value="FTP_domain"/>
</dbReference>
<dbReference type="PANTHER" id="PTHR33478:SF1">
    <property type="entry name" value="EXTRACELLULAR METALLOPROTEINASE MEP"/>
    <property type="match status" value="1"/>
</dbReference>
<keyword evidence="16" id="KW-1185">Reference proteome</keyword>
<dbReference type="GO" id="GO:0005615">
    <property type="term" value="C:extracellular space"/>
    <property type="evidence" value="ECO:0007669"/>
    <property type="project" value="InterPro"/>
</dbReference>
<evidence type="ECO:0000256" key="1">
    <source>
        <dbReference type="ARBA" id="ARBA00004613"/>
    </source>
</evidence>
<dbReference type="Pfam" id="PF07504">
    <property type="entry name" value="FTP"/>
    <property type="match status" value="1"/>
</dbReference>
<dbReference type="GO" id="GO:0006508">
    <property type="term" value="P:proteolysis"/>
    <property type="evidence" value="ECO:0007669"/>
    <property type="project" value="UniProtKB-KW"/>
</dbReference>
<keyword evidence="9 13" id="KW-0482">Metalloprotease</keyword>
<name>A0A165M018_EXIGL</name>
<sequence length="572" mass="61833">MLSLLSLFPVVAAGSATFSSFRLAGAQEFQTFHPASTFEVFPNGIDHPLSGRAQPAHFRDSALAFIHKRLGNGTTLYKSGFESDVAAHVYVHQQFNGIPVTNAIANVAQNKAGKVTSFASSFVSARPRKVPSSVAKLSAEQAGQRATSALGGSALNDREWTLAYLALNADELVLTYAIPLQLSPEQRVLAYVDAATSAVVSVINQTLDLTYRAIPITARDPNDGFELIVDPEDLVASPSGWTTPRSGINSHATRGNNVVATLYTGTLTAPEPFDNYTWDASLEPDDQRNVNASIVNAFYVLNTVHDVFYRYGFTEDAFNFQGADAIFLRVQSTITRNNAFFFPTPDGTPPEIHMLLWDSTSPMRDGDLETDIIAHEATHGLTTRLIGGGSGGCVNSAEAGALGEGWSDAFADWLAQTSEDIKDFALGTYVLDSPIGIRSAPYSTDTKVNNITFELLQSSEGEVHVFGELWAEVLHLQLAALVAEYGFTSDARTNPTGTGGNVIWLHLFVDSLPLLPCQPTFLDARTSWIQADAVRYEGRNKCLLWKVFAGRGIGVGAKADHVNNFEVPEECA</sequence>
<feature type="binding site" evidence="12">
    <location>
        <position position="379"/>
    </location>
    <ligand>
        <name>Zn(2+)</name>
        <dbReference type="ChEBI" id="CHEBI:29105"/>
        <note>catalytic</note>
    </ligand>
</feature>
<dbReference type="InterPro" id="IPR001842">
    <property type="entry name" value="Peptidase_M36"/>
</dbReference>
<dbReference type="CDD" id="cd09596">
    <property type="entry name" value="M36"/>
    <property type="match status" value="1"/>
</dbReference>
<evidence type="ECO:0000256" key="6">
    <source>
        <dbReference type="ARBA" id="ARBA00022729"/>
    </source>
</evidence>
<dbReference type="SUPFAM" id="SSF55486">
    <property type="entry name" value="Metalloproteases ('zincins'), catalytic domain"/>
    <property type="match status" value="1"/>
</dbReference>
<keyword evidence="10 13" id="KW-0865">Zymogen</keyword>